<feature type="compositionally biased region" description="Low complexity" evidence="1">
    <location>
        <begin position="34"/>
        <end position="60"/>
    </location>
</feature>
<reference evidence="3" key="2">
    <citation type="submission" date="2020-09" db="EMBL/GenBank/DDBJ databases">
        <authorList>
            <person name="Sun Q."/>
            <person name="Ohkuma M."/>
        </authorList>
    </citation>
    <scope>NUCLEOTIDE SEQUENCE</scope>
    <source>
        <strain evidence="3">JCM 4790</strain>
    </source>
</reference>
<dbReference type="AlphaFoldDB" id="A0A918U4J1"/>
<keyword evidence="2" id="KW-0732">Signal</keyword>
<feature type="compositionally biased region" description="Basic residues" evidence="1">
    <location>
        <begin position="238"/>
        <end position="247"/>
    </location>
</feature>
<dbReference type="Proteomes" id="UP000619244">
    <property type="component" value="Unassembled WGS sequence"/>
</dbReference>
<proteinExistence type="predicted"/>
<accession>A0A918U4J1</accession>
<comment type="caution">
    <text evidence="3">The sequence shown here is derived from an EMBL/GenBank/DDBJ whole genome shotgun (WGS) entry which is preliminary data.</text>
</comment>
<dbReference type="PROSITE" id="PS51257">
    <property type="entry name" value="PROKAR_LIPOPROTEIN"/>
    <property type="match status" value="1"/>
</dbReference>
<reference evidence="3" key="1">
    <citation type="journal article" date="2014" name="Int. J. Syst. Evol. Microbiol.">
        <title>Complete genome sequence of Corynebacterium casei LMG S-19264T (=DSM 44701T), isolated from a smear-ripened cheese.</title>
        <authorList>
            <consortium name="US DOE Joint Genome Institute (JGI-PGF)"/>
            <person name="Walter F."/>
            <person name="Albersmeier A."/>
            <person name="Kalinowski J."/>
            <person name="Ruckert C."/>
        </authorList>
    </citation>
    <scope>NUCLEOTIDE SEQUENCE</scope>
    <source>
        <strain evidence="3">JCM 4790</strain>
    </source>
</reference>
<feature type="region of interest" description="Disordered" evidence="1">
    <location>
        <begin position="30"/>
        <end position="92"/>
    </location>
</feature>
<evidence type="ECO:0000313" key="3">
    <source>
        <dbReference type="EMBL" id="GGX92451.1"/>
    </source>
</evidence>
<name>A0A918U4J1_9ACTN</name>
<dbReference type="EMBL" id="BMVU01000030">
    <property type="protein sequence ID" value="GGX92451.1"/>
    <property type="molecule type" value="Genomic_DNA"/>
</dbReference>
<evidence type="ECO:0008006" key="5">
    <source>
        <dbReference type="Google" id="ProtNLM"/>
    </source>
</evidence>
<feature type="chain" id="PRO_5038776628" description="Lipoprotein" evidence="2">
    <location>
        <begin position="28"/>
        <end position="268"/>
    </location>
</feature>
<feature type="signal peptide" evidence="2">
    <location>
        <begin position="1"/>
        <end position="27"/>
    </location>
</feature>
<protein>
    <recommendedName>
        <fullName evidence="5">Lipoprotein</fullName>
    </recommendedName>
</protein>
<keyword evidence="4" id="KW-1185">Reference proteome</keyword>
<evidence type="ECO:0000313" key="4">
    <source>
        <dbReference type="Proteomes" id="UP000619244"/>
    </source>
</evidence>
<feature type="compositionally biased region" description="Basic residues" evidence="1">
    <location>
        <begin position="208"/>
        <end position="221"/>
    </location>
</feature>
<feature type="region of interest" description="Disordered" evidence="1">
    <location>
        <begin position="191"/>
        <end position="247"/>
    </location>
</feature>
<gene>
    <name evidence="3" type="ORF">GCM10010358_52980</name>
</gene>
<evidence type="ECO:0000256" key="1">
    <source>
        <dbReference type="SAM" id="MobiDB-lite"/>
    </source>
</evidence>
<evidence type="ECO:0000256" key="2">
    <source>
        <dbReference type="SAM" id="SignalP"/>
    </source>
</evidence>
<organism evidence="3 4">
    <name type="scientific">Streptomyces minutiscleroticus</name>
    <dbReference type="NCBI Taxonomy" id="68238"/>
    <lineage>
        <taxon>Bacteria</taxon>
        <taxon>Bacillati</taxon>
        <taxon>Actinomycetota</taxon>
        <taxon>Actinomycetes</taxon>
        <taxon>Kitasatosporales</taxon>
        <taxon>Streptomycetaceae</taxon>
        <taxon>Streptomyces</taxon>
    </lineage>
</organism>
<sequence>MAISTLRRRRHSAVAVLFLSTVLSSTACGRQRVTGPSTTGSAGPPSSPGASAASPHAEPGAGDGAPHYRENNGFRLPGEMSSAGAKRAQKEAERIEPVLKRLWEAGTWEPKSVRAALLKLGHQEERSGPGGERRGGTLTVRAMDPRFETDHYVRPEGALIGLRVRSDACVTAFVQKSNCQVKTNGAFPETGCFEPRPGHGRTHERSGRRAPAGGRRRRTRSRPAVPVRCRDRVGASRPRVRGRRGRCRGPAVSLSVCRSVSCRAVGAA</sequence>